<dbReference type="GO" id="GO:0051539">
    <property type="term" value="F:4 iron, 4 sulfur cluster binding"/>
    <property type="evidence" value="ECO:0007669"/>
    <property type="project" value="UniProtKB-UniRule"/>
</dbReference>
<dbReference type="GO" id="GO:0046872">
    <property type="term" value="F:metal ion binding"/>
    <property type="evidence" value="ECO:0007669"/>
    <property type="project" value="UniProtKB-KW"/>
</dbReference>
<evidence type="ECO:0000256" key="8">
    <source>
        <dbReference type="ARBA" id="ARBA00023014"/>
    </source>
</evidence>
<dbReference type="PANTHER" id="PTHR30182">
    <property type="entry name" value="L-SERINE DEHYDRATASE"/>
    <property type="match status" value="1"/>
</dbReference>
<dbReference type="RefSeq" id="WP_142821416.1">
    <property type="nucleotide sequence ID" value="NZ_CP035503.1"/>
</dbReference>
<feature type="domain" description="Serine dehydratase beta chain" evidence="13">
    <location>
        <begin position="4"/>
        <end position="156"/>
    </location>
</feature>
<dbReference type="Pfam" id="PF03313">
    <property type="entry name" value="SDH_alpha"/>
    <property type="match status" value="1"/>
</dbReference>
<evidence type="ECO:0000256" key="1">
    <source>
        <dbReference type="ARBA" id="ARBA00001966"/>
    </source>
</evidence>
<dbReference type="GO" id="GO:0009063">
    <property type="term" value="P:amino acid catabolic process"/>
    <property type="evidence" value="ECO:0007669"/>
    <property type="project" value="UniProtKB-ARBA"/>
</dbReference>
<evidence type="ECO:0000313" key="14">
    <source>
        <dbReference type="EMBL" id="QDL39367.1"/>
    </source>
</evidence>
<evidence type="ECO:0000256" key="5">
    <source>
        <dbReference type="ARBA" id="ARBA00022485"/>
    </source>
</evidence>
<dbReference type="KEGG" id="rhf:EUB48_20115"/>
<keyword evidence="4 11" id="KW-0312">Gluconeogenesis</keyword>
<evidence type="ECO:0000256" key="9">
    <source>
        <dbReference type="ARBA" id="ARBA00023239"/>
    </source>
</evidence>
<dbReference type="Proteomes" id="UP000316798">
    <property type="component" value="Chromosome"/>
</dbReference>
<proteinExistence type="inferred from homology"/>
<dbReference type="EC" id="4.3.1.17" evidence="11"/>
<feature type="domain" description="Serine dehydratase-like alpha subunit" evidence="12">
    <location>
        <begin position="190"/>
        <end position="448"/>
    </location>
</feature>
<protein>
    <recommendedName>
        <fullName evidence="11">L-serine dehydratase</fullName>
        <ecNumber evidence="11">4.3.1.17</ecNumber>
    </recommendedName>
</protein>
<evidence type="ECO:0000256" key="10">
    <source>
        <dbReference type="ARBA" id="ARBA00049406"/>
    </source>
</evidence>
<evidence type="ECO:0000256" key="6">
    <source>
        <dbReference type="ARBA" id="ARBA00022723"/>
    </source>
</evidence>
<gene>
    <name evidence="14" type="ORF">EUB48_20115</name>
</gene>
<dbReference type="GO" id="GO:0003941">
    <property type="term" value="F:L-serine ammonia-lyase activity"/>
    <property type="evidence" value="ECO:0007669"/>
    <property type="project" value="UniProtKB-UniRule"/>
</dbReference>
<keyword evidence="9 11" id="KW-0456">Lyase</keyword>
<evidence type="ECO:0000256" key="4">
    <source>
        <dbReference type="ARBA" id="ARBA00022432"/>
    </source>
</evidence>
<evidence type="ECO:0000256" key="11">
    <source>
        <dbReference type="RuleBase" id="RU366059"/>
    </source>
</evidence>
<accession>A0A515DG57</accession>
<comment type="cofactor">
    <cofactor evidence="1 11">
        <name>[4Fe-4S] cluster</name>
        <dbReference type="ChEBI" id="CHEBI:49883"/>
    </cofactor>
</comment>
<comment type="pathway">
    <text evidence="2">Carbohydrate biosynthesis; gluconeogenesis.</text>
</comment>
<sequence length="458" mass="48009">MYISLFDMFKIGIGPSSSHTVGPMRAARRFLMELPAPVFAAVARLEVELYGSLAHTGHGHGTDVAILLGLSGELPDQVDPAGIPARIQAIRAARELVLLGQRPIAFDADRALIFNRSELLPVHSNGMRFRAFDAGGTVLAERDLYSIGGGFVMDAEEVFVGSPLGVEQPVPHHFETMQALLAMAQQAGQPLHQLLMKNEASLHGAAATRDFIHRVKGAMFDCIDRGMTAEGLLPGGLKVNRRASAVAERLRHAPSHASEGAMSWVSVYAIAVNEENAAGGRVVTAPTNGAAGVVPAVLRYYQDYRAGDAAGIERFMLTAAAVGALCKRNASISGAEVGCQGEVGSAAAMAAGGLAAALGASNEQIENAAEIALEHHLGMTCDPIGGLVQIPCIERNAVGAVKAINACSLAMLGDGSHMVSLDQVIDTMRRTGADMQSKYKETSLGGLAITVSVRQVEC</sequence>
<keyword evidence="5 11" id="KW-0004">4Fe-4S</keyword>
<keyword evidence="8 11" id="KW-0411">Iron-sulfur</keyword>
<keyword evidence="7 11" id="KW-0408">Iron</keyword>
<dbReference type="OrthoDB" id="9805537at2"/>
<evidence type="ECO:0000313" key="15">
    <source>
        <dbReference type="Proteomes" id="UP000316798"/>
    </source>
</evidence>
<keyword evidence="15" id="KW-1185">Reference proteome</keyword>
<evidence type="ECO:0000256" key="7">
    <source>
        <dbReference type="ARBA" id="ARBA00023004"/>
    </source>
</evidence>
<comment type="similarity">
    <text evidence="3 11">Belongs to the iron-sulfur dependent L-serine dehydratase family.</text>
</comment>
<organism evidence="14 15">
    <name type="scientific">Rhodoferax sediminis</name>
    <dbReference type="NCBI Taxonomy" id="2509614"/>
    <lineage>
        <taxon>Bacteria</taxon>
        <taxon>Pseudomonadati</taxon>
        <taxon>Pseudomonadota</taxon>
        <taxon>Betaproteobacteria</taxon>
        <taxon>Burkholderiales</taxon>
        <taxon>Comamonadaceae</taxon>
        <taxon>Rhodoferax</taxon>
    </lineage>
</organism>
<reference evidence="14 15" key="1">
    <citation type="submission" date="2019-01" db="EMBL/GenBank/DDBJ databases">
        <title>Genomic insights into a novel species Rhodoferax sp.</title>
        <authorList>
            <person name="Jin L."/>
        </authorList>
    </citation>
    <scope>NUCLEOTIDE SEQUENCE [LARGE SCALE GENOMIC DNA]</scope>
    <source>
        <strain evidence="14 15">CHu59-6-5</strain>
    </source>
</reference>
<dbReference type="InterPro" id="IPR004644">
    <property type="entry name" value="Fe-S_L-Ser_mono"/>
</dbReference>
<dbReference type="EMBL" id="CP035503">
    <property type="protein sequence ID" value="QDL39367.1"/>
    <property type="molecule type" value="Genomic_DNA"/>
</dbReference>
<dbReference type="SUPFAM" id="SSF143548">
    <property type="entry name" value="Serine metabolism enzymes domain"/>
    <property type="match status" value="1"/>
</dbReference>
<dbReference type="FunFam" id="3.30.1330.90:FF:000001">
    <property type="entry name" value="L-serine ammonia-lyase 1"/>
    <property type="match status" value="1"/>
</dbReference>
<dbReference type="InterPro" id="IPR005130">
    <property type="entry name" value="Ser_deHydtase-like_asu"/>
</dbReference>
<dbReference type="NCBIfam" id="TIGR00720">
    <property type="entry name" value="sda_mono"/>
    <property type="match status" value="1"/>
</dbReference>
<dbReference type="InterPro" id="IPR029009">
    <property type="entry name" value="ASB_dom_sf"/>
</dbReference>
<evidence type="ECO:0000256" key="3">
    <source>
        <dbReference type="ARBA" id="ARBA00008636"/>
    </source>
</evidence>
<dbReference type="PANTHER" id="PTHR30182:SF1">
    <property type="entry name" value="L-SERINE DEHYDRATASE 1"/>
    <property type="match status" value="1"/>
</dbReference>
<evidence type="ECO:0000259" key="12">
    <source>
        <dbReference type="Pfam" id="PF03313"/>
    </source>
</evidence>
<name>A0A515DG57_9BURK</name>
<dbReference type="InterPro" id="IPR051318">
    <property type="entry name" value="Fe-S_L-Ser"/>
</dbReference>
<dbReference type="InterPro" id="IPR005131">
    <property type="entry name" value="Ser_deHydtase_bsu"/>
</dbReference>
<keyword evidence="6 11" id="KW-0479">Metal-binding</keyword>
<comment type="catalytic activity">
    <reaction evidence="10 11">
        <text>L-serine = pyruvate + NH4(+)</text>
        <dbReference type="Rhea" id="RHEA:19169"/>
        <dbReference type="ChEBI" id="CHEBI:15361"/>
        <dbReference type="ChEBI" id="CHEBI:28938"/>
        <dbReference type="ChEBI" id="CHEBI:33384"/>
        <dbReference type="EC" id="4.3.1.17"/>
    </reaction>
</comment>
<dbReference type="AlphaFoldDB" id="A0A515DG57"/>
<dbReference type="GO" id="GO:0006094">
    <property type="term" value="P:gluconeogenesis"/>
    <property type="evidence" value="ECO:0007669"/>
    <property type="project" value="UniProtKB-KW"/>
</dbReference>
<evidence type="ECO:0000259" key="13">
    <source>
        <dbReference type="Pfam" id="PF03315"/>
    </source>
</evidence>
<evidence type="ECO:0000256" key="2">
    <source>
        <dbReference type="ARBA" id="ARBA00004742"/>
    </source>
</evidence>
<dbReference type="Pfam" id="PF03315">
    <property type="entry name" value="SDH_beta"/>
    <property type="match status" value="1"/>
</dbReference>
<dbReference type="Gene3D" id="3.30.1330.90">
    <property type="entry name" value="D-3-phosphoglycerate dehydrogenase, domain 3"/>
    <property type="match status" value="1"/>
</dbReference>